<keyword evidence="2" id="KW-1185">Reference proteome</keyword>
<name>G2DG50_9GAMM</name>
<dbReference type="RefSeq" id="WP_005965279.1">
    <property type="nucleotide sequence ID" value="NZ_AFOC01000084.1"/>
</dbReference>
<evidence type="ECO:0008006" key="3">
    <source>
        <dbReference type="Google" id="ProtNLM"/>
    </source>
</evidence>
<gene>
    <name evidence="1" type="ORF">Rifp1Sym_de00150</name>
</gene>
<sequence>MPIYHWLPEYATKATLRSDSRSKSDTAPDSIPCYPPISDRKPISPAAHKILSIGQEMALVKREIIQGSCWDYANAVYNRAGYPNRNGQRITIFKGKKSGPYAAIALIEPGDFLYYINHSYYDVEHSAIFIEWIDIKRNTALMLSYGGEHRKAPARYRPYDLSSVYRIIRAN</sequence>
<dbReference type="Proteomes" id="UP000004491">
    <property type="component" value="Unassembled WGS sequence"/>
</dbReference>
<evidence type="ECO:0000313" key="2">
    <source>
        <dbReference type="Proteomes" id="UP000004491"/>
    </source>
</evidence>
<dbReference type="AlphaFoldDB" id="G2DG50"/>
<organism evidence="1 2">
    <name type="scientific">endosymbiont of Riftia pachyptila</name>
    <name type="common">vent Ph05</name>
    <dbReference type="NCBI Taxonomy" id="1048808"/>
    <lineage>
        <taxon>Bacteria</taxon>
        <taxon>Pseudomonadati</taxon>
        <taxon>Pseudomonadota</taxon>
        <taxon>Gammaproteobacteria</taxon>
        <taxon>sulfur-oxidizing symbionts</taxon>
    </lineage>
</organism>
<proteinExistence type="predicted"/>
<evidence type="ECO:0000313" key="1">
    <source>
        <dbReference type="EMBL" id="EGV50418.1"/>
    </source>
</evidence>
<reference evidence="1" key="1">
    <citation type="journal article" date="2011" name="ISME J.">
        <title>The endosymbionts of the deep-sea tubeworms Riftia pachyptila and Tevnia jerichonana share an identical physiology as revealed by proteogenomic analyses.</title>
        <authorList>
            <person name="Gardebrecht A."/>
            <person name="Markert S."/>
            <person name="Felbeck H."/>
            <person name="Thuermer A."/>
            <person name="Albrecht D."/>
            <person name="Wollherr A."/>
            <person name="Kabisch J."/>
            <person name="Lehmann R."/>
            <person name="Daniel R."/>
            <person name="Liesegang H."/>
            <person name="Hecker M."/>
            <person name="Sievert S.M."/>
            <person name="Schweder T."/>
        </authorList>
    </citation>
    <scope>NUCLEOTIDE SEQUENCE [LARGE SCALE GENOMIC DNA]</scope>
</reference>
<dbReference type="EMBL" id="AFOC01000084">
    <property type="protein sequence ID" value="EGV50418.1"/>
    <property type="molecule type" value="Genomic_DNA"/>
</dbReference>
<protein>
    <recommendedName>
        <fullName evidence="3">NlpC/P60 domain-containing protein</fullName>
    </recommendedName>
</protein>
<accession>G2DG50</accession>
<comment type="caution">
    <text evidence="1">The sequence shown here is derived from an EMBL/GenBank/DDBJ whole genome shotgun (WGS) entry which is preliminary data.</text>
</comment>